<organism evidence="14 15">
    <name type="scientific">Candidatus Jettenia ecosi</name>
    <dbReference type="NCBI Taxonomy" id="2494326"/>
    <lineage>
        <taxon>Bacteria</taxon>
        <taxon>Pseudomonadati</taxon>
        <taxon>Planctomycetota</taxon>
        <taxon>Candidatus Brocadiia</taxon>
        <taxon>Candidatus Brocadiales</taxon>
        <taxon>Candidatus Brocadiaceae</taxon>
        <taxon>Candidatus Jettenia</taxon>
    </lineage>
</organism>
<dbReference type="HAMAP" id="MF_00377">
    <property type="entry name" value="DnaA_bact"/>
    <property type="match status" value="1"/>
</dbReference>
<gene>
    <name evidence="8" type="primary">dnaA</name>
    <name evidence="14" type="ORF">JETT_1230</name>
</gene>
<dbReference type="GO" id="GO:0006275">
    <property type="term" value="P:regulation of DNA replication"/>
    <property type="evidence" value="ECO:0007669"/>
    <property type="project" value="UniProtKB-UniRule"/>
</dbReference>
<dbReference type="NCBIfam" id="TIGR00362">
    <property type="entry name" value="DnaA"/>
    <property type="match status" value="1"/>
</dbReference>
<keyword evidence="7 8" id="KW-0238">DNA-binding</keyword>
<evidence type="ECO:0000256" key="3">
    <source>
        <dbReference type="ARBA" id="ARBA00022705"/>
    </source>
</evidence>
<dbReference type="PRINTS" id="PR00051">
    <property type="entry name" value="DNAA"/>
</dbReference>
<comment type="domain">
    <text evidence="8">Domain I is involved in oligomerization and binding regulators, domain II is flexibile and of varying length in different bacteria, domain III forms the AAA+ region, while domain IV binds dsDNA.</text>
</comment>
<dbReference type="PANTHER" id="PTHR30050:SF2">
    <property type="entry name" value="CHROMOSOMAL REPLICATION INITIATOR PROTEIN DNAA"/>
    <property type="match status" value="1"/>
</dbReference>
<dbReference type="InterPro" id="IPR038454">
    <property type="entry name" value="DnaA_N_sf"/>
</dbReference>
<feature type="domain" description="AAA+ ATPase" evidence="12">
    <location>
        <begin position="145"/>
        <end position="278"/>
    </location>
</feature>
<dbReference type="InterPro" id="IPR027417">
    <property type="entry name" value="P-loop_NTPase"/>
</dbReference>
<evidence type="ECO:0000256" key="10">
    <source>
        <dbReference type="RuleBase" id="RU000577"/>
    </source>
</evidence>
<dbReference type="InterPro" id="IPR020591">
    <property type="entry name" value="Chromosome_initiator_DnaA-like"/>
</dbReference>
<dbReference type="CDD" id="cd00009">
    <property type="entry name" value="AAA"/>
    <property type="match status" value="1"/>
</dbReference>
<keyword evidence="2 8" id="KW-0963">Cytoplasm</keyword>
<dbReference type="AlphaFoldDB" id="A0A533QCM2"/>
<comment type="caution">
    <text evidence="8">Lacks conserved residue(s) required for the propagation of feature annotation.</text>
</comment>
<dbReference type="PANTHER" id="PTHR30050">
    <property type="entry name" value="CHROMOSOMAL REPLICATION INITIATOR PROTEIN DNAA"/>
    <property type="match status" value="1"/>
</dbReference>
<evidence type="ECO:0000313" key="15">
    <source>
        <dbReference type="Proteomes" id="UP000319783"/>
    </source>
</evidence>
<feature type="binding site" evidence="8">
    <location>
        <position position="160"/>
    </location>
    <ligand>
        <name>ATP</name>
        <dbReference type="ChEBI" id="CHEBI:30616"/>
    </ligand>
</feature>
<comment type="subunit">
    <text evidence="8">Oligomerizes as a right-handed, spiral filament on DNA at oriC.</text>
</comment>
<dbReference type="Gene3D" id="1.10.1750.10">
    <property type="match status" value="1"/>
</dbReference>
<accession>A0A533QCM2</accession>
<dbReference type="Pfam" id="PF00308">
    <property type="entry name" value="Bac_DnaA"/>
    <property type="match status" value="1"/>
</dbReference>
<evidence type="ECO:0000256" key="2">
    <source>
        <dbReference type="ARBA" id="ARBA00022490"/>
    </source>
</evidence>
<dbReference type="InterPro" id="IPR010921">
    <property type="entry name" value="Trp_repressor/repl_initiator"/>
</dbReference>
<reference evidence="14 15" key="1">
    <citation type="submission" date="2019-04" db="EMBL/GenBank/DDBJ databases">
        <title>Genome of a novel bacterium Candidatus Jettenia ecosi reconstructed from metagenome of an anammox bioreactor.</title>
        <authorList>
            <person name="Mardanov A.V."/>
            <person name="Beletsky A.V."/>
            <person name="Ravin N.V."/>
            <person name="Botchkova E.A."/>
            <person name="Litti Y.V."/>
            <person name="Nozhevnikova A.N."/>
        </authorList>
    </citation>
    <scope>NUCLEOTIDE SEQUENCE [LARGE SCALE GENOMIC DNA]</scope>
    <source>
        <strain evidence="14">J2</strain>
    </source>
</reference>
<dbReference type="GO" id="GO:0006270">
    <property type="term" value="P:DNA replication initiation"/>
    <property type="evidence" value="ECO:0007669"/>
    <property type="project" value="UniProtKB-UniRule"/>
</dbReference>
<dbReference type="SUPFAM" id="SSF52540">
    <property type="entry name" value="P-loop containing nucleoside triphosphate hydrolases"/>
    <property type="match status" value="1"/>
</dbReference>
<dbReference type="GO" id="GO:0008289">
    <property type="term" value="F:lipid binding"/>
    <property type="evidence" value="ECO:0007669"/>
    <property type="project" value="UniProtKB-KW"/>
</dbReference>
<dbReference type="Pfam" id="PF08299">
    <property type="entry name" value="Bac_DnaA_C"/>
    <property type="match status" value="1"/>
</dbReference>
<dbReference type="Gene3D" id="3.30.300.180">
    <property type="match status" value="1"/>
</dbReference>
<dbReference type="InterPro" id="IPR018312">
    <property type="entry name" value="Chromosome_initiator_DnaA_CS"/>
</dbReference>
<dbReference type="InterPro" id="IPR024633">
    <property type="entry name" value="DnaA_N_dom"/>
</dbReference>
<dbReference type="SMART" id="SM00382">
    <property type="entry name" value="AAA"/>
    <property type="match status" value="1"/>
</dbReference>
<dbReference type="GO" id="GO:0003688">
    <property type="term" value="F:DNA replication origin binding"/>
    <property type="evidence" value="ECO:0007669"/>
    <property type="project" value="UniProtKB-UniRule"/>
</dbReference>
<feature type="binding site" evidence="8">
    <location>
        <position position="159"/>
    </location>
    <ligand>
        <name>ATP</name>
        <dbReference type="ChEBI" id="CHEBI:30616"/>
    </ligand>
</feature>
<keyword evidence="5 8" id="KW-0067">ATP-binding</keyword>
<comment type="subcellular location">
    <subcellularLocation>
        <location evidence="8">Cytoplasm</location>
    </subcellularLocation>
</comment>
<comment type="caution">
    <text evidence="14">The sequence shown here is derived from an EMBL/GenBank/DDBJ whole genome shotgun (WGS) entry which is preliminary data.</text>
</comment>
<evidence type="ECO:0000256" key="6">
    <source>
        <dbReference type="ARBA" id="ARBA00023121"/>
    </source>
</evidence>
<evidence type="ECO:0000256" key="4">
    <source>
        <dbReference type="ARBA" id="ARBA00022741"/>
    </source>
</evidence>
<dbReference type="Gene3D" id="1.10.8.60">
    <property type="match status" value="1"/>
</dbReference>
<feature type="region of interest" description="Domain I, interacts with DnaA modulators" evidence="8">
    <location>
        <begin position="1"/>
        <end position="87"/>
    </location>
</feature>
<proteinExistence type="inferred from homology"/>
<protein>
    <recommendedName>
        <fullName evidence="8 9">Chromosomal replication initiator protein DnaA</fullName>
    </recommendedName>
</protein>
<dbReference type="GO" id="GO:0005886">
    <property type="term" value="C:plasma membrane"/>
    <property type="evidence" value="ECO:0007669"/>
    <property type="project" value="TreeGrafter"/>
</dbReference>
<dbReference type="GO" id="GO:0005737">
    <property type="term" value="C:cytoplasm"/>
    <property type="evidence" value="ECO:0007669"/>
    <property type="project" value="UniProtKB-SubCell"/>
</dbReference>
<dbReference type="InterPro" id="IPR013317">
    <property type="entry name" value="DnaA_dom"/>
</dbReference>
<evidence type="ECO:0000256" key="7">
    <source>
        <dbReference type="ARBA" id="ARBA00023125"/>
    </source>
</evidence>
<evidence type="ECO:0000259" key="12">
    <source>
        <dbReference type="SMART" id="SM00382"/>
    </source>
</evidence>
<evidence type="ECO:0000259" key="13">
    <source>
        <dbReference type="SMART" id="SM00760"/>
    </source>
</evidence>
<feature type="binding site" evidence="8">
    <location>
        <position position="156"/>
    </location>
    <ligand>
        <name>ATP</name>
        <dbReference type="ChEBI" id="CHEBI:30616"/>
    </ligand>
</feature>
<evidence type="ECO:0000256" key="1">
    <source>
        <dbReference type="ARBA" id="ARBA00006583"/>
    </source>
</evidence>
<dbReference type="PROSITE" id="PS01008">
    <property type="entry name" value="DNAA"/>
    <property type="match status" value="1"/>
</dbReference>
<dbReference type="GO" id="GO:0005524">
    <property type="term" value="F:ATP binding"/>
    <property type="evidence" value="ECO:0007669"/>
    <property type="project" value="UniProtKB-UniRule"/>
</dbReference>
<feature type="region of interest" description="Domain IV, binds dsDNA" evidence="8">
    <location>
        <begin position="328"/>
        <end position="450"/>
    </location>
</feature>
<feature type="binding site" evidence="8">
    <location>
        <position position="158"/>
    </location>
    <ligand>
        <name>ATP</name>
        <dbReference type="ChEBI" id="CHEBI:30616"/>
    </ligand>
</feature>
<dbReference type="InterPro" id="IPR003593">
    <property type="entry name" value="AAA+_ATPase"/>
</dbReference>
<dbReference type="CDD" id="cd06571">
    <property type="entry name" value="Bac_DnaA_C"/>
    <property type="match status" value="1"/>
</dbReference>
<dbReference type="InterPro" id="IPR013159">
    <property type="entry name" value="DnaA_C"/>
</dbReference>
<evidence type="ECO:0000256" key="9">
    <source>
        <dbReference type="NCBIfam" id="TIGR00362"/>
    </source>
</evidence>
<dbReference type="Proteomes" id="UP000319783">
    <property type="component" value="Unassembled WGS sequence"/>
</dbReference>
<evidence type="ECO:0000256" key="8">
    <source>
        <dbReference type="HAMAP-Rule" id="MF_00377"/>
    </source>
</evidence>
<keyword evidence="4 8" id="KW-0547">Nucleotide-binding</keyword>
<dbReference type="EMBL" id="SULG01000019">
    <property type="protein sequence ID" value="TLD42487.1"/>
    <property type="molecule type" value="Genomic_DNA"/>
</dbReference>
<dbReference type="Pfam" id="PF11638">
    <property type="entry name" value="DnaA_N"/>
    <property type="match status" value="1"/>
</dbReference>
<comment type="similarity">
    <text evidence="1 8 11">Belongs to the DnaA family.</text>
</comment>
<evidence type="ECO:0000256" key="11">
    <source>
        <dbReference type="RuleBase" id="RU004227"/>
    </source>
</evidence>
<dbReference type="InterPro" id="IPR001957">
    <property type="entry name" value="Chromosome_initiator_DnaA"/>
</dbReference>
<comment type="function">
    <text evidence="8 10">Plays an essential role in the initiation and regulation of chromosomal replication. ATP-DnaA binds to the origin of replication (oriC) to initiate formation of the DNA replication initiation complex once per cell cycle. Binds the DnaA box (a 9 base pair repeat at the origin) and separates the double-stranded (ds)DNA. Forms a right-handed helical filament on oriC DNA; dsDNA binds to the exterior of the filament while single-stranded (ss)DNA is stabiized in the filament's interior. The ATP-DnaA-oriC complex binds and stabilizes one strand of the AT-rich DNA unwinding element (DUE), permitting loading of DNA polymerase. After initiation quickly degrades to an ADP-DnaA complex that is not apt for DNA replication. Binds acidic phospholipids.</text>
</comment>
<name>A0A533QCM2_9BACT</name>
<sequence length="450" mass="52605">MVESYIKIWDDVLQNIREKVGPLRFNLWFKNTRLESLDHDYANIVVPNVFTQVWLQENFSSVLREGIGKLINNKDLNIKFSILKSDERENGLSTTNISLPDKKTDIHKKPLQVNRVLKLEDFIVGPNNRLAYTASLEMVNDKHPAFNPLFIHGPVGVGKTHILQGVWNRVKEEQNINAVYMTAEKWTNEFIYSLQKGKMEAFRQKFRNVDMFLIDDVHFLSNKQGVQEEFLHTFNALYELSKKIIFASDAHPKMIAQLKENLASRFMSGMITKIDKPEYAMRLLILRSKAAKFDVHFSEDVLEFIAEKFDDNVREVESALTTLSAHAKFNGKKIDLQLANEVLGEFFYNEGKVIKVNEIEEEILTYFNISRSELHSNKKMKSISFPRQVCMYLIKILLNWSYQQIGNYFNSKKHSTVMFAIKKVKEQIDSDKQFKLFVEMLIERIKKQKR</sequence>
<keyword evidence="3 8" id="KW-0235">DNA replication</keyword>
<evidence type="ECO:0000256" key="5">
    <source>
        <dbReference type="ARBA" id="ARBA00022840"/>
    </source>
</evidence>
<dbReference type="SUPFAM" id="SSF48295">
    <property type="entry name" value="TrpR-like"/>
    <property type="match status" value="1"/>
</dbReference>
<keyword evidence="6 8" id="KW-0446">Lipid-binding</keyword>
<feature type="domain" description="Chromosomal replication initiator DnaA C-terminal" evidence="13">
    <location>
        <begin position="355"/>
        <end position="424"/>
    </location>
</feature>
<dbReference type="Gene3D" id="3.40.50.300">
    <property type="entry name" value="P-loop containing nucleotide triphosphate hydrolases"/>
    <property type="match status" value="1"/>
</dbReference>
<dbReference type="SMART" id="SM00760">
    <property type="entry name" value="Bac_DnaA_C"/>
    <property type="match status" value="1"/>
</dbReference>
<evidence type="ECO:0000313" key="14">
    <source>
        <dbReference type="EMBL" id="TLD42487.1"/>
    </source>
</evidence>